<reference evidence="5" key="1">
    <citation type="submission" date="2025-08" db="UniProtKB">
        <authorList>
            <consortium name="RefSeq"/>
        </authorList>
    </citation>
    <scope>IDENTIFICATION</scope>
    <source>
        <tissue evidence="5">Muscle</tissue>
    </source>
</reference>
<feature type="coiled-coil region" evidence="1">
    <location>
        <begin position="1051"/>
        <end position="1182"/>
    </location>
</feature>
<feature type="compositionally biased region" description="Basic and acidic residues" evidence="2">
    <location>
        <begin position="2129"/>
        <end position="2141"/>
    </location>
</feature>
<dbReference type="Proteomes" id="UP000694941">
    <property type="component" value="Unplaced"/>
</dbReference>
<feature type="region of interest" description="Disordered" evidence="2">
    <location>
        <begin position="456"/>
        <end position="480"/>
    </location>
</feature>
<dbReference type="RefSeq" id="XP_022240855.1">
    <property type="nucleotide sequence ID" value="XM_022385147.1"/>
</dbReference>
<feature type="coiled-coil region" evidence="1">
    <location>
        <begin position="1801"/>
        <end position="1828"/>
    </location>
</feature>
<gene>
    <name evidence="5" type="primary">LOC106458803</name>
</gene>
<dbReference type="SMART" id="SM00233">
    <property type="entry name" value="PH"/>
    <property type="match status" value="2"/>
</dbReference>
<feature type="compositionally biased region" description="Polar residues" evidence="2">
    <location>
        <begin position="542"/>
        <end position="565"/>
    </location>
</feature>
<name>A0ABM1SB50_LIMPO</name>
<feature type="coiled-coil region" evidence="1">
    <location>
        <begin position="1870"/>
        <end position="1934"/>
    </location>
</feature>
<dbReference type="Pfam" id="PF00169">
    <property type="entry name" value="PH"/>
    <property type="match status" value="2"/>
</dbReference>
<feature type="domain" description="PH" evidence="3">
    <location>
        <begin position="626"/>
        <end position="722"/>
    </location>
</feature>
<dbReference type="InterPro" id="IPR052223">
    <property type="entry name" value="Actin_Cytoskeleton_Reg"/>
</dbReference>
<evidence type="ECO:0000256" key="1">
    <source>
        <dbReference type="SAM" id="Coils"/>
    </source>
</evidence>
<dbReference type="PANTHER" id="PTHR17271">
    <property type="entry name" value="PLECKSTRIN HOMOLOGY PH DOMAIN-CONTAINING PROTEIN"/>
    <property type="match status" value="1"/>
</dbReference>
<dbReference type="InterPro" id="IPR011993">
    <property type="entry name" value="PH-like_dom_sf"/>
</dbReference>
<dbReference type="InterPro" id="IPR001849">
    <property type="entry name" value="PH_domain"/>
</dbReference>
<organism evidence="4 5">
    <name type="scientific">Limulus polyphemus</name>
    <name type="common">Atlantic horseshoe crab</name>
    <dbReference type="NCBI Taxonomy" id="6850"/>
    <lineage>
        <taxon>Eukaryota</taxon>
        <taxon>Metazoa</taxon>
        <taxon>Ecdysozoa</taxon>
        <taxon>Arthropoda</taxon>
        <taxon>Chelicerata</taxon>
        <taxon>Merostomata</taxon>
        <taxon>Xiphosura</taxon>
        <taxon>Limulidae</taxon>
        <taxon>Limulus</taxon>
    </lineage>
</organism>
<proteinExistence type="predicted"/>
<accession>A0ABM1SB50</accession>
<feature type="compositionally biased region" description="Basic and acidic residues" evidence="2">
    <location>
        <begin position="463"/>
        <end position="478"/>
    </location>
</feature>
<sequence length="2238" mass="255251">MTSLKTDCKNFAPNMFSKTKCQHCFKIKDAHSAEALENSRATRNVSKCGYLFVAPDFDFSVPLNRTKRWQRRWFVLYDDGELTYSVDEHPDTIPQALIDMNNVLEVSDAESVTESPFSLAITTTEKAHFIKGTSREEANWWFDVLSRIARNTVRGKNRRFATIPGSKPIVTSPTSQNLQPIVFHNQVPANALVRPRFNSFTSKTSSSTTTYSQPAQAVTECTKNATQSQTPNQYQPSRPHIKNTVLPQTISSEQILSTQVPPTDHVTQISHLNCSSPSERWIVPTKLSQLSLTNLVQCHTLGSFQNTQSAKQNVSVQSSSSQPISQSPLPLKTCTLYHSQNISVNAPQEDGLMSAKNLNSLELKRDLPNISLHGEFETCKGLPNEDQKDRSDWDFKAKERSQAEIENKNKIVAENTNVKNSSQQYLKQDKRGGRNLRRTRSDGVAEIIKAGSRLQNNRAAVSPEKHKYGRNDRKEENNCHSNPLYVHISDVPKKTFVSLENVQQEILSSLHGQQQLSKETDPQQLPIDQSLLPRHFLSLHKTSSGTSISSTDMQTTVDSPQQESTSHQKTDNIHCTWQSQCVRRRSRSQNARSDYSQVRGDPDGCGLDSFSVFHHSSCTELMSEGTPLKKGWLMRQGTKDWHKHWVVLTVCSLTFYQDPRAEISNIVDGKIDVLSVKSVGETKTENSYGFTIETLDSKRYTFSAVTAGVCNNWIQALHHATKVCTFSSHSGRIGRTRSQERVPTMRQDLQLSLNMSSTSDDQSVLEDPILTERFPSSVRTLPSSPPLNRTVISKVKEKSRSRSSSRSRLFDKYGKLLTSGSDDHSSPVSVNDCHTKKVNKISTSRDSDFEYPYWRKLNSVKDYKNSVSNLKRTNDSTEIKATQVPVSLVGEAKHMNIHSSPQGLQNGYNLIEINPDSCGQLKHTINVDTGPMSFEERSQKKHLKDEWENGRVSQNICMLERNGKGVEEETGKKFPKGKLIVIEDLQTSLHLCRDRLFDLKQRLENTPEVKEEALLIGKDILMLCGEIEKILGLSDQKLGNENEISRLKDVITELQVVCEAKNVEVEKLTNKIITLKSSLNDQEQGFQKFRTEVDFLQKDKMSLKDRVKQLEMVLRTSDSDHYHNDCCKALSEENTQLKLLLDNANETIKSRQEKLQKDYESYDNLEMINSQLEQSINEFQSQHCSRIALMITKVNDLTLKLAAAEKSLGYVKEKLAQAEPRQENQRSSLQEYKGVTKEFETKLKDLESKINYIEACLNNKFEDDIHIKNIMTKDSNTAVESQGNHLQNVLVRLNSLNSRVKTACEIVGTNQEVGRIREVSTKPEIWLRRSSEAEASQEDWSTFSVVDSLPDLFSASTEDGMDSTPMSLSSCTEMLVQKVKMVAAWIKETLVILHKQHYLNEASSETSNYCVDEIGYLVKACQCLLPEDRQSDKNPEASLVYLLLALQEIAIAVIKLNELESLQKQIVMKEVCMINKLVTLVESKINTSSIGKADSYNDVDTPFLSSFTSLLPTCTMSICDTLSAPEDDYFQNKDIVDDDLRNKLCELQEHWIKVRKLMDTVKRNSIAILVRLLQNDELQRSNQESLQGDLISENIISEELLLGEIYQVILCQSKMSQKQVFSKFQEHCVTALYSESTSLEIWNIVTQNQMAEEMEKLFAQIKNSCVKNVSFHVNQEISESKHLSQQSMLCLIGLTDMCIFIGLLQGATIYCAKRVDNITLKEGAESDYKKCIQLENSAWPESLYSHLQQQAAKMLTGSCPLSPPRGKAHSSFTHLDDPLQIIEKLSKFSAHNFAKINERYIEKITEMKLRYQEEVNRTRSELEALKQKQSQWLHGGCPSCEVLRKGVNCLCFEVERCRELTSQGTLCQTCKKLSSELEEAKQAHKKELESLQGQLLTEKENLREQLTATFNDQVKAYQEEGDRLHKELQLAQKHLEILKLENEEQMRILMRTHQQKVHVFSEQAVRQRYQEDLAEWKSFSEKSLNDIEKSYKRLVEELRNSHKQEVERLKTEKEQALEEEIQATKTALAVIKETYQKELQEEISRCKRENMKQHPDDFETLYKEHRDMLDEIRKDMVSLTEKFSIKCLENATLKEHLEIVNRQKEESSKLLDFLSRGKQSQAHSSVEVADNREPLKEKKDSVSVNTSEHIPYFKAQELEYQKENLECQKIYSTQMPMGTLNILCQCYDLPLTAESGLQFHKSCSQNSTIPLHLYMKETSVESQTATDHQRNDFSRTED</sequence>
<dbReference type="PANTHER" id="PTHR17271:SF1">
    <property type="entry name" value="PROTEIN OUTSPREAD"/>
    <property type="match status" value="1"/>
</dbReference>
<dbReference type="Gene3D" id="2.30.29.30">
    <property type="entry name" value="Pleckstrin-homology domain (PH domain)/Phosphotyrosine-binding domain (PTB)"/>
    <property type="match status" value="2"/>
</dbReference>
<protein>
    <submittedName>
        <fullName evidence="5">Uncharacterized protein LOC106458803 isoform X1</fullName>
    </submittedName>
</protein>
<dbReference type="SUPFAM" id="SSF50729">
    <property type="entry name" value="PH domain-like"/>
    <property type="match status" value="2"/>
</dbReference>
<evidence type="ECO:0000313" key="4">
    <source>
        <dbReference type="Proteomes" id="UP000694941"/>
    </source>
</evidence>
<feature type="region of interest" description="Disordered" evidence="2">
    <location>
        <begin position="542"/>
        <end position="570"/>
    </location>
</feature>
<feature type="coiled-coil region" evidence="1">
    <location>
        <begin position="1984"/>
        <end position="2082"/>
    </location>
</feature>
<evidence type="ECO:0000313" key="5">
    <source>
        <dbReference type="RefSeq" id="XP_022240855.1"/>
    </source>
</evidence>
<dbReference type="PROSITE" id="PS50003">
    <property type="entry name" value="PH_DOMAIN"/>
    <property type="match status" value="2"/>
</dbReference>
<feature type="domain" description="PH" evidence="3">
    <location>
        <begin position="44"/>
        <end position="150"/>
    </location>
</feature>
<dbReference type="GeneID" id="106458803"/>
<evidence type="ECO:0000259" key="3">
    <source>
        <dbReference type="PROSITE" id="PS50003"/>
    </source>
</evidence>
<evidence type="ECO:0000256" key="2">
    <source>
        <dbReference type="SAM" id="MobiDB-lite"/>
    </source>
</evidence>
<keyword evidence="1" id="KW-0175">Coiled coil</keyword>
<keyword evidence="4" id="KW-1185">Reference proteome</keyword>
<feature type="region of interest" description="Disordered" evidence="2">
    <location>
        <begin position="2122"/>
        <end position="2142"/>
    </location>
</feature>